<reference evidence="2 3" key="1">
    <citation type="submission" date="2020-03" db="EMBL/GenBank/DDBJ databases">
        <title>Above-ground endophytic microbial communities from plants in different locations in the United States.</title>
        <authorList>
            <person name="Frank C."/>
        </authorList>
    </citation>
    <scope>NUCLEOTIDE SEQUENCE [LARGE SCALE GENOMIC DNA]</scope>
    <source>
        <strain evidence="2 3">WW7</strain>
    </source>
</reference>
<accession>A0ABX0T8G4</accession>
<keyword evidence="1" id="KW-0812">Transmembrane</keyword>
<feature type="transmembrane region" description="Helical" evidence="1">
    <location>
        <begin position="21"/>
        <end position="43"/>
    </location>
</feature>
<organism evidence="2 3">
    <name type="scientific">Curtobacterium salicis</name>
    <dbReference type="NCBI Taxonomy" id="1779862"/>
    <lineage>
        <taxon>Bacteria</taxon>
        <taxon>Bacillati</taxon>
        <taxon>Actinomycetota</taxon>
        <taxon>Actinomycetes</taxon>
        <taxon>Micrococcales</taxon>
        <taxon>Microbacteriaceae</taxon>
        <taxon>Curtobacterium</taxon>
    </lineage>
</organism>
<evidence type="ECO:0000313" key="3">
    <source>
        <dbReference type="Proteomes" id="UP001318300"/>
    </source>
</evidence>
<dbReference type="Proteomes" id="UP001318300">
    <property type="component" value="Unassembled WGS sequence"/>
</dbReference>
<evidence type="ECO:0000313" key="2">
    <source>
        <dbReference type="EMBL" id="NII41806.1"/>
    </source>
</evidence>
<sequence>MTRGDTDGSGRTGTGPWPHAMLAAAVGAVAAQFTHGGAVAVLLTGLPGLVVLVMVTVVTGGALAVCAVLGTGARRFAWLGTTALLVVPVVLVVDAVRFMRAGPSDSPDGGFSPSPLLWVIGAVLAAVPAVPVHVTRTGRSPAGRGE</sequence>
<comment type="caution">
    <text evidence="2">The sequence shown here is derived from an EMBL/GenBank/DDBJ whole genome shotgun (WGS) entry which is preliminary data.</text>
</comment>
<feature type="transmembrane region" description="Helical" evidence="1">
    <location>
        <begin position="76"/>
        <end position="96"/>
    </location>
</feature>
<feature type="transmembrane region" description="Helical" evidence="1">
    <location>
        <begin position="116"/>
        <end position="134"/>
    </location>
</feature>
<dbReference type="EMBL" id="JAAOYO010000004">
    <property type="protein sequence ID" value="NII41806.1"/>
    <property type="molecule type" value="Genomic_DNA"/>
</dbReference>
<proteinExistence type="predicted"/>
<evidence type="ECO:0008006" key="4">
    <source>
        <dbReference type="Google" id="ProtNLM"/>
    </source>
</evidence>
<name>A0ABX0T8G4_9MICO</name>
<protein>
    <recommendedName>
        <fullName evidence="4">Histidinol dehydrogenase</fullName>
    </recommendedName>
</protein>
<feature type="transmembrane region" description="Helical" evidence="1">
    <location>
        <begin position="49"/>
        <end position="69"/>
    </location>
</feature>
<keyword evidence="3" id="KW-1185">Reference proteome</keyword>
<evidence type="ECO:0000256" key="1">
    <source>
        <dbReference type="SAM" id="Phobius"/>
    </source>
</evidence>
<keyword evidence="1" id="KW-1133">Transmembrane helix</keyword>
<keyword evidence="1" id="KW-0472">Membrane</keyword>
<dbReference type="RefSeq" id="WP_166780854.1">
    <property type="nucleotide sequence ID" value="NZ_JAAOYO010000004.1"/>
</dbReference>
<gene>
    <name evidence="2" type="ORF">E9228_002464</name>
</gene>